<evidence type="ECO:0000313" key="1">
    <source>
        <dbReference type="EMBL" id="OSC96938.1"/>
    </source>
</evidence>
<sequence length="567" mass="65217">MVSDNHPDHPLHRLNDDVLRMVCELLRPRGNLRPLSITCKWIRTACIPVLFRECIVQSKVVDRQYGRGFIPRSLWPYVCTLWFSGHFTRHEIEWLNIVHYHGLEDHDRAKEELHAMLVLVKQISNALRVTLGSMHALKSIRIFMTNQAVRAYHGSIYGISPYILEAIMSTPHLQRLSITGPLFHFRDSWPSDVAIPPLADLSIFTYCRNDIRSAAHVSHAEREEILHILARTHDRLEELDLPAECAPLDWMATWDWPSLRTLWLRGERAPSSLPLTYMLSKMPRLREASLLLAEPVNGGNSPMSRPSSSDSQVVCRDLEILNVAHPNPEDDLYSRLSRDLLCLALRCWPRYYKLHTRFEEEFSAAGVQWTSPLLSSSEMLRILRRVDAPQLYVMDLEFRADPGDTQLFRHIGSAFPALKFLCVHRYRMASETELPLIAIARALSSLQHLEVLMLHLDFLDLPDVGEPVVNDDHVYEVPPARAQQLADSDATLARAANVMAGLLGPSLQWLPLLRPTRDHEYQWVLFRIVRSTDAEDGDKVTAEHRWPWERKPGEPAFPYHSLLRDDD</sequence>
<dbReference type="AlphaFoldDB" id="A0A1Y2I711"/>
<keyword evidence="2" id="KW-1185">Reference proteome</keyword>
<dbReference type="Proteomes" id="UP000193067">
    <property type="component" value="Unassembled WGS sequence"/>
</dbReference>
<organism evidence="1 2">
    <name type="scientific">Trametes coccinea (strain BRFM310)</name>
    <name type="common">Pycnoporus coccineus</name>
    <dbReference type="NCBI Taxonomy" id="1353009"/>
    <lineage>
        <taxon>Eukaryota</taxon>
        <taxon>Fungi</taxon>
        <taxon>Dikarya</taxon>
        <taxon>Basidiomycota</taxon>
        <taxon>Agaricomycotina</taxon>
        <taxon>Agaricomycetes</taxon>
        <taxon>Polyporales</taxon>
        <taxon>Polyporaceae</taxon>
        <taxon>Trametes</taxon>
    </lineage>
</organism>
<protein>
    <recommendedName>
        <fullName evidence="3">F-box domain-containing protein</fullName>
    </recommendedName>
</protein>
<dbReference type="OrthoDB" id="2757331at2759"/>
<proteinExistence type="predicted"/>
<gene>
    <name evidence="1" type="ORF">PYCCODRAFT_1481611</name>
</gene>
<dbReference type="SUPFAM" id="SSF52047">
    <property type="entry name" value="RNI-like"/>
    <property type="match status" value="1"/>
</dbReference>
<evidence type="ECO:0008006" key="3">
    <source>
        <dbReference type="Google" id="ProtNLM"/>
    </source>
</evidence>
<dbReference type="Gene3D" id="3.80.10.10">
    <property type="entry name" value="Ribonuclease Inhibitor"/>
    <property type="match status" value="1"/>
</dbReference>
<evidence type="ECO:0000313" key="2">
    <source>
        <dbReference type="Proteomes" id="UP000193067"/>
    </source>
</evidence>
<dbReference type="InterPro" id="IPR032675">
    <property type="entry name" value="LRR_dom_sf"/>
</dbReference>
<accession>A0A1Y2I711</accession>
<name>A0A1Y2I711_TRAC3</name>
<reference evidence="1 2" key="1">
    <citation type="journal article" date="2015" name="Biotechnol. Biofuels">
        <title>Enhanced degradation of softwood versus hardwood by the white-rot fungus Pycnoporus coccineus.</title>
        <authorList>
            <person name="Couturier M."/>
            <person name="Navarro D."/>
            <person name="Chevret D."/>
            <person name="Henrissat B."/>
            <person name="Piumi F."/>
            <person name="Ruiz-Duenas F.J."/>
            <person name="Martinez A.T."/>
            <person name="Grigoriev I.V."/>
            <person name="Riley R."/>
            <person name="Lipzen A."/>
            <person name="Berrin J.G."/>
            <person name="Master E.R."/>
            <person name="Rosso M.N."/>
        </authorList>
    </citation>
    <scope>NUCLEOTIDE SEQUENCE [LARGE SCALE GENOMIC DNA]</scope>
    <source>
        <strain evidence="1 2">BRFM310</strain>
    </source>
</reference>
<dbReference type="EMBL" id="KZ084161">
    <property type="protein sequence ID" value="OSC96938.1"/>
    <property type="molecule type" value="Genomic_DNA"/>
</dbReference>